<dbReference type="AlphaFoldDB" id="A0A519BP13"/>
<protein>
    <submittedName>
        <fullName evidence="2">Alpha/beta hydrolase</fullName>
    </submittedName>
</protein>
<dbReference type="GO" id="GO:0017171">
    <property type="term" value="F:serine hydrolase activity"/>
    <property type="evidence" value="ECO:0007669"/>
    <property type="project" value="TreeGrafter"/>
</dbReference>
<dbReference type="Proteomes" id="UP000319296">
    <property type="component" value="Unassembled WGS sequence"/>
</dbReference>
<name>A0A519BP13_9DELT</name>
<reference evidence="2 3" key="1">
    <citation type="journal article" date="2019" name="ISME J.">
        <title>Insights into ecological role of a new deltaproteobacterial order Candidatus Acidulodesulfobacterales by metagenomics and metatranscriptomics.</title>
        <authorList>
            <person name="Tan S."/>
            <person name="Liu J."/>
            <person name="Fang Y."/>
            <person name="Hedlund B.P."/>
            <person name="Lian Z.H."/>
            <person name="Huang L.Y."/>
            <person name="Li J.T."/>
            <person name="Huang L.N."/>
            <person name="Li W.J."/>
            <person name="Jiang H.C."/>
            <person name="Dong H.L."/>
            <person name="Shu W.S."/>
        </authorList>
    </citation>
    <scope>NUCLEOTIDE SEQUENCE [LARGE SCALE GENOMIC DNA]</scope>
    <source>
        <strain evidence="2">AP1</strain>
    </source>
</reference>
<comment type="caution">
    <text evidence="2">The sequence shown here is derived from an EMBL/GenBank/DDBJ whole genome shotgun (WGS) entry which is preliminary data.</text>
</comment>
<dbReference type="PANTHER" id="PTHR46331:SF2">
    <property type="entry name" value="VALACYCLOVIR HYDROLASE"/>
    <property type="match status" value="1"/>
</dbReference>
<dbReference type="InterPro" id="IPR029058">
    <property type="entry name" value="AB_hydrolase_fold"/>
</dbReference>
<sequence length="257" mass="28816">MRNFDHNSGEYLDIDGARIYYEVAGNENSPALLVLHGGFGNMEDFNAMLLDLNKEFKVIGIDSRGQGKSTLGSKALTYEQIQKDVERVLEHLNIDTLSIIGFSDGGIVAYRLASLTPLNIEKLVSIGSSWHIKNTEPTRDMFLKITGESWRNKFPATYDAYQKLNPEPDFDFLAQSVIKMWLDSSSSGRPNEAVKNISCPLLIVRGDDDHLLSREAAVELSGLVKKSMLLNIPFAGHVAFEDQKEIFMIILNKFLKE</sequence>
<evidence type="ECO:0000313" key="3">
    <source>
        <dbReference type="Proteomes" id="UP000319296"/>
    </source>
</evidence>
<accession>A0A519BP13</accession>
<dbReference type="Gene3D" id="3.40.50.1820">
    <property type="entry name" value="alpha/beta hydrolase"/>
    <property type="match status" value="1"/>
</dbReference>
<dbReference type="SUPFAM" id="SSF53474">
    <property type="entry name" value="alpha/beta-Hydrolases"/>
    <property type="match status" value="1"/>
</dbReference>
<gene>
    <name evidence="2" type="ORF">EVG15_02590</name>
</gene>
<dbReference type="PANTHER" id="PTHR46331">
    <property type="entry name" value="VALACYCLOVIR HYDROLASE"/>
    <property type="match status" value="1"/>
</dbReference>
<evidence type="ECO:0000259" key="1">
    <source>
        <dbReference type="Pfam" id="PF00561"/>
    </source>
</evidence>
<dbReference type="EMBL" id="SGBB01000003">
    <property type="protein sequence ID" value="RZD19010.1"/>
    <property type="molecule type" value="Genomic_DNA"/>
</dbReference>
<proteinExistence type="predicted"/>
<organism evidence="2 3">
    <name type="scientific">Candidatus Acididesulfobacter diazotrophicus</name>
    <dbReference type="NCBI Taxonomy" id="2597226"/>
    <lineage>
        <taxon>Bacteria</taxon>
        <taxon>Deltaproteobacteria</taxon>
        <taxon>Candidatus Acidulodesulfobacterales</taxon>
        <taxon>Candidatus Acididesulfobacter</taxon>
    </lineage>
</organism>
<dbReference type="InterPro" id="IPR000073">
    <property type="entry name" value="AB_hydrolase_1"/>
</dbReference>
<feature type="domain" description="AB hydrolase-1" evidence="1">
    <location>
        <begin position="30"/>
        <end position="160"/>
    </location>
</feature>
<dbReference type="Pfam" id="PF00561">
    <property type="entry name" value="Abhydrolase_1"/>
    <property type="match status" value="1"/>
</dbReference>
<keyword evidence="2" id="KW-0378">Hydrolase</keyword>
<evidence type="ECO:0000313" key="2">
    <source>
        <dbReference type="EMBL" id="RZD19010.1"/>
    </source>
</evidence>